<dbReference type="EMBL" id="BARU01014186">
    <property type="protein sequence ID" value="GAH31578.1"/>
    <property type="molecule type" value="Genomic_DNA"/>
</dbReference>
<comment type="caution">
    <text evidence="1">The sequence shown here is derived from an EMBL/GenBank/DDBJ whole genome shotgun (WGS) entry which is preliminary data.</text>
</comment>
<proteinExistence type="predicted"/>
<gene>
    <name evidence="1" type="ORF">S03H2_25187</name>
</gene>
<sequence length="168" mass="18576">ADELGEIEGMGDWLKNMVIGYSYDPVGGWLQLAVDFQFVPLEAVYVKIEGPERFDECMGESYADLFPILLRGSIWLPQRDLGPGWNLVGLNADIWNEESNGCIWRLPVQQALSSVSGSWSNAISPSMPGQVESWVCTPTSEGDFYMHTGDGYWVFITEPATLAGFSIA</sequence>
<protein>
    <submittedName>
        <fullName evidence="1">Uncharacterized protein</fullName>
    </submittedName>
</protein>
<feature type="non-terminal residue" evidence="1">
    <location>
        <position position="168"/>
    </location>
</feature>
<reference evidence="1" key="1">
    <citation type="journal article" date="2014" name="Front. Microbiol.">
        <title>High frequency of phylogenetically diverse reductive dehalogenase-homologous genes in deep subseafloor sedimentary metagenomes.</title>
        <authorList>
            <person name="Kawai M."/>
            <person name="Futagami T."/>
            <person name="Toyoda A."/>
            <person name="Takaki Y."/>
            <person name="Nishi S."/>
            <person name="Hori S."/>
            <person name="Arai W."/>
            <person name="Tsubouchi T."/>
            <person name="Morono Y."/>
            <person name="Uchiyama I."/>
            <person name="Ito T."/>
            <person name="Fujiyama A."/>
            <person name="Inagaki F."/>
            <person name="Takami H."/>
        </authorList>
    </citation>
    <scope>NUCLEOTIDE SEQUENCE</scope>
    <source>
        <strain evidence="1">Expedition CK06-06</strain>
    </source>
</reference>
<organism evidence="1">
    <name type="scientific">marine sediment metagenome</name>
    <dbReference type="NCBI Taxonomy" id="412755"/>
    <lineage>
        <taxon>unclassified sequences</taxon>
        <taxon>metagenomes</taxon>
        <taxon>ecological metagenomes</taxon>
    </lineage>
</organism>
<feature type="non-terminal residue" evidence="1">
    <location>
        <position position="1"/>
    </location>
</feature>
<evidence type="ECO:0000313" key="1">
    <source>
        <dbReference type="EMBL" id="GAH31578.1"/>
    </source>
</evidence>
<accession>X1GEY5</accession>
<name>X1GEY5_9ZZZZ</name>
<dbReference type="AlphaFoldDB" id="X1GEY5"/>